<evidence type="ECO:0000313" key="17">
    <source>
        <dbReference type="Proteomes" id="UP000284120"/>
    </source>
</evidence>
<dbReference type="GO" id="GO:0005506">
    <property type="term" value="F:iron ion binding"/>
    <property type="evidence" value="ECO:0007669"/>
    <property type="project" value="InterPro"/>
</dbReference>
<evidence type="ECO:0000259" key="15">
    <source>
        <dbReference type="Pfam" id="PF04116"/>
    </source>
</evidence>
<keyword evidence="10" id="KW-0560">Oxidoreductase</keyword>
<dbReference type="Pfam" id="PF04116">
    <property type="entry name" value="FA_hydroxylase"/>
    <property type="match status" value="1"/>
</dbReference>
<comment type="subcellular location">
    <subcellularLocation>
        <location evidence="2">Endoplasmic reticulum membrane</location>
        <topology evidence="2">Multi-pass membrane protein</topology>
    </subcellularLocation>
</comment>
<evidence type="ECO:0000256" key="6">
    <source>
        <dbReference type="ARBA" id="ARBA00022824"/>
    </source>
</evidence>
<dbReference type="GO" id="GO:0080132">
    <property type="term" value="F:fatty acid 2-hydroxylase activity"/>
    <property type="evidence" value="ECO:0007669"/>
    <property type="project" value="InterPro"/>
</dbReference>
<comment type="caution">
    <text evidence="16">The sequence shown here is derived from an EMBL/GenBank/DDBJ whole genome shotgun (WGS) entry which is preliminary data.</text>
</comment>
<dbReference type="RefSeq" id="WP_113648078.1">
    <property type="nucleotide sequence ID" value="NZ_QMHN01000004.1"/>
</dbReference>
<evidence type="ECO:0000256" key="5">
    <source>
        <dbReference type="ARBA" id="ARBA00022723"/>
    </source>
</evidence>
<reference evidence="16 17" key="1">
    <citation type="submission" date="2018-06" db="EMBL/GenBank/DDBJ databases">
        <title>Pedobacter endophyticus sp. nov., an endophytic bacterium isolated from a leaf of Triticum aestivum.</title>
        <authorList>
            <person name="Zhang L."/>
        </authorList>
    </citation>
    <scope>NUCLEOTIDE SEQUENCE [LARGE SCALE GENOMIC DNA]</scope>
    <source>
        <strain evidence="16 17">CM134L-2</strain>
    </source>
</reference>
<evidence type="ECO:0000256" key="11">
    <source>
        <dbReference type="ARBA" id="ARBA00023098"/>
    </source>
</evidence>
<evidence type="ECO:0000256" key="13">
    <source>
        <dbReference type="ARBA" id="ARBA00023160"/>
    </source>
</evidence>
<evidence type="ECO:0000256" key="1">
    <source>
        <dbReference type="ARBA" id="ARBA00001947"/>
    </source>
</evidence>
<dbReference type="PANTHER" id="PTHR12863:SF1">
    <property type="entry name" value="FATTY ACID 2-HYDROXYLASE"/>
    <property type="match status" value="1"/>
</dbReference>
<keyword evidence="13" id="KW-0275">Fatty acid biosynthesis</keyword>
<keyword evidence="6" id="KW-0256">Endoplasmic reticulum</keyword>
<dbReference type="Proteomes" id="UP000284120">
    <property type="component" value="Unassembled WGS sequence"/>
</dbReference>
<evidence type="ECO:0000256" key="8">
    <source>
        <dbReference type="ARBA" id="ARBA00022833"/>
    </source>
</evidence>
<evidence type="ECO:0000256" key="3">
    <source>
        <dbReference type="ARBA" id="ARBA00022516"/>
    </source>
</evidence>
<evidence type="ECO:0000256" key="14">
    <source>
        <dbReference type="SAM" id="Phobius"/>
    </source>
</evidence>
<dbReference type="OrthoDB" id="9784228at2"/>
<accession>A0A3S3PYN7</accession>
<protein>
    <submittedName>
        <fullName evidence="16">Fatty acid hydroxylase</fullName>
    </submittedName>
</protein>
<feature type="domain" description="Fatty acid hydroxylase" evidence="15">
    <location>
        <begin position="63"/>
        <end position="200"/>
    </location>
</feature>
<gene>
    <name evidence="16" type="ORF">DPV69_14365</name>
</gene>
<keyword evidence="8" id="KW-0862">Zinc</keyword>
<keyword evidence="5" id="KW-0479">Metal-binding</keyword>
<keyword evidence="4 14" id="KW-0812">Transmembrane</keyword>
<organism evidence="16 17">
    <name type="scientific">Pedobacter chitinilyticus</name>
    <dbReference type="NCBI Taxonomy" id="2233776"/>
    <lineage>
        <taxon>Bacteria</taxon>
        <taxon>Pseudomonadati</taxon>
        <taxon>Bacteroidota</taxon>
        <taxon>Sphingobacteriia</taxon>
        <taxon>Sphingobacteriales</taxon>
        <taxon>Sphingobacteriaceae</taxon>
        <taxon>Pedobacter</taxon>
    </lineage>
</organism>
<dbReference type="InterPro" id="IPR006694">
    <property type="entry name" value="Fatty_acid_hydroxylase"/>
</dbReference>
<keyword evidence="9 14" id="KW-1133">Transmembrane helix</keyword>
<proteinExistence type="predicted"/>
<comment type="cofactor">
    <cofactor evidence="1">
        <name>Zn(2+)</name>
        <dbReference type="ChEBI" id="CHEBI:29105"/>
    </cofactor>
</comment>
<feature type="transmembrane region" description="Helical" evidence="14">
    <location>
        <begin position="58"/>
        <end position="76"/>
    </location>
</feature>
<name>A0A3S3PYN7_9SPHI</name>
<evidence type="ECO:0000256" key="7">
    <source>
        <dbReference type="ARBA" id="ARBA00022832"/>
    </source>
</evidence>
<feature type="transmembrane region" description="Helical" evidence="14">
    <location>
        <begin position="139"/>
        <end position="159"/>
    </location>
</feature>
<evidence type="ECO:0000256" key="12">
    <source>
        <dbReference type="ARBA" id="ARBA00023136"/>
    </source>
</evidence>
<dbReference type="GO" id="GO:0016020">
    <property type="term" value="C:membrane"/>
    <property type="evidence" value="ECO:0007669"/>
    <property type="project" value="InterPro"/>
</dbReference>
<feature type="transmembrane region" description="Helical" evidence="14">
    <location>
        <begin position="27"/>
        <end position="46"/>
    </location>
</feature>
<dbReference type="EMBL" id="SAYW01000004">
    <property type="protein sequence ID" value="RWU06468.1"/>
    <property type="molecule type" value="Genomic_DNA"/>
</dbReference>
<dbReference type="PANTHER" id="PTHR12863">
    <property type="entry name" value="FATTY ACID HYDROXYLASE"/>
    <property type="match status" value="1"/>
</dbReference>
<keyword evidence="12 14" id="KW-0472">Membrane</keyword>
<keyword evidence="3" id="KW-0444">Lipid biosynthesis</keyword>
<evidence type="ECO:0000256" key="2">
    <source>
        <dbReference type="ARBA" id="ARBA00004477"/>
    </source>
</evidence>
<keyword evidence="7" id="KW-0276">Fatty acid metabolism</keyword>
<feature type="transmembrane region" description="Helical" evidence="14">
    <location>
        <begin position="111"/>
        <end position="133"/>
    </location>
</feature>
<dbReference type="GO" id="GO:0006633">
    <property type="term" value="P:fatty acid biosynthetic process"/>
    <property type="evidence" value="ECO:0007669"/>
    <property type="project" value="UniProtKB-KW"/>
</dbReference>
<evidence type="ECO:0000256" key="4">
    <source>
        <dbReference type="ARBA" id="ARBA00022692"/>
    </source>
</evidence>
<evidence type="ECO:0000313" key="16">
    <source>
        <dbReference type="EMBL" id="RWU06468.1"/>
    </source>
</evidence>
<evidence type="ECO:0000256" key="9">
    <source>
        <dbReference type="ARBA" id="ARBA00022989"/>
    </source>
</evidence>
<dbReference type="InterPro" id="IPR014430">
    <property type="entry name" value="Scs7"/>
</dbReference>
<keyword evidence="17" id="KW-1185">Reference proteome</keyword>
<sequence>MAKNFISNSKESIRMFKSDLLEPLSKVKYYVPLLIYVPLIFFLAWKALFDVNTPVLEFFGWLAFGLFIWTITEYVLHRWIFHFYPTSKWGKRIHFIFHGVHHDYPNDANRLVMPPSASIPLALGFYLLFDWLLPETKVYSFFIGFIGGYLFYDMVHYALHHANFKSGFWKTLKHHHMLHHYQDASKGFGVSWMFWDGIFRSGFEKKNEIK</sequence>
<keyword evidence="11" id="KW-0443">Lipid metabolism</keyword>
<evidence type="ECO:0000256" key="10">
    <source>
        <dbReference type="ARBA" id="ARBA00023002"/>
    </source>
</evidence>
<dbReference type="AlphaFoldDB" id="A0A3S3PYN7"/>